<dbReference type="GO" id="GO:0004424">
    <property type="term" value="F:imidazoleglycerol-phosphate dehydratase activity"/>
    <property type="evidence" value="ECO:0007669"/>
    <property type="project" value="InterPro"/>
</dbReference>
<dbReference type="GO" id="GO:0000105">
    <property type="term" value="P:L-histidine biosynthetic process"/>
    <property type="evidence" value="ECO:0007669"/>
    <property type="project" value="UniProtKB-UniPathway"/>
</dbReference>
<dbReference type="PANTHER" id="PTHR23133:SF2">
    <property type="entry name" value="IMIDAZOLEGLYCEROL-PHOSPHATE DEHYDRATASE"/>
    <property type="match status" value="1"/>
</dbReference>
<dbReference type="CDD" id="cd07914">
    <property type="entry name" value="IGPD"/>
    <property type="match status" value="1"/>
</dbReference>
<dbReference type="PROSITE" id="PS00955">
    <property type="entry name" value="IGP_DEHYDRATASE_2"/>
    <property type="match status" value="1"/>
</dbReference>
<dbReference type="InterPro" id="IPR000807">
    <property type="entry name" value="ImidazoleglycerolP_deHydtase"/>
</dbReference>
<dbReference type="NCBIfam" id="NF002114">
    <property type="entry name" value="PRK00951.2-4"/>
    <property type="match status" value="1"/>
</dbReference>
<dbReference type="Pfam" id="PF00475">
    <property type="entry name" value="IGPD"/>
    <property type="match status" value="1"/>
</dbReference>
<dbReference type="AlphaFoldDB" id="A0A094SCF6"/>
<dbReference type="EMBL" id="JNSL01000102">
    <property type="protein sequence ID" value="KGA15803.1"/>
    <property type="molecule type" value="Genomic_DNA"/>
</dbReference>
<keyword evidence="5" id="KW-0456">Lyase</keyword>
<dbReference type="SUPFAM" id="SSF54211">
    <property type="entry name" value="Ribosomal protein S5 domain 2-like"/>
    <property type="match status" value="2"/>
</dbReference>
<dbReference type="FunFam" id="3.30.230.40:FF:000001">
    <property type="entry name" value="Imidazoleglycerol-phosphate dehydratase HisB"/>
    <property type="match status" value="1"/>
</dbReference>
<evidence type="ECO:0000256" key="2">
    <source>
        <dbReference type="ARBA" id="ARBA00016664"/>
    </source>
</evidence>
<name>A0A094SCF6_9ZZZZ</name>
<evidence type="ECO:0000313" key="6">
    <source>
        <dbReference type="EMBL" id="KGA15803.1"/>
    </source>
</evidence>
<organism evidence="6">
    <name type="scientific">freshwater metagenome</name>
    <dbReference type="NCBI Taxonomy" id="449393"/>
    <lineage>
        <taxon>unclassified sequences</taxon>
        <taxon>metagenomes</taxon>
        <taxon>ecological metagenomes</taxon>
    </lineage>
</organism>
<evidence type="ECO:0000256" key="1">
    <source>
        <dbReference type="ARBA" id="ARBA00005047"/>
    </source>
</evidence>
<dbReference type="FunFam" id="3.30.230.40:FF:000003">
    <property type="entry name" value="Imidazoleglycerol-phosphate dehydratase HisB"/>
    <property type="match status" value="1"/>
</dbReference>
<sequence length="195" mass="21265">MARTARIERSTKESSVLVELNLDGTGQIDIETGVPFFDHMLSQLGRHGGFDLKVVTKGDVDVDSHHTVEDTSLAVGEAIRTALGDKVGIRRFGDAYVPLDETACHAAVDLSGRPYLVHEQPEIVELIGTFDTTLIRHIWESIIATAQICIHIRILSGRNAHHVSEAQFKAVARALRDAVAIDPRVLDVPSTKGSL</sequence>
<evidence type="ECO:0000256" key="3">
    <source>
        <dbReference type="ARBA" id="ARBA00022605"/>
    </source>
</evidence>
<dbReference type="NCBIfam" id="NF002110">
    <property type="entry name" value="PRK00951.1-6"/>
    <property type="match status" value="1"/>
</dbReference>
<comment type="pathway">
    <text evidence="1">Amino-acid biosynthesis; L-histidine biosynthesis; L-histidine from 5-phospho-alpha-D-ribose 1-diphosphate: step 6/9.</text>
</comment>
<gene>
    <name evidence="6" type="ORF">GM51_14005</name>
</gene>
<dbReference type="InterPro" id="IPR020568">
    <property type="entry name" value="Ribosomal_Su5_D2-typ_SF"/>
</dbReference>
<keyword evidence="4" id="KW-0368">Histidine biosynthesis</keyword>
<dbReference type="InterPro" id="IPR020565">
    <property type="entry name" value="ImidazoleglycerP_deHydtase_CS"/>
</dbReference>
<dbReference type="PANTHER" id="PTHR23133">
    <property type="entry name" value="IMIDAZOLEGLYCEROL-PHOSPHATE DEHYDRATASE HIS7"/>
    <property type="match status" value="1"/>
</dbReference>
<dbReference type="UniPathway" id="UPA00031">
    <property type="reaction ID" value="UER00011"/>
</dbReference>
<dbReference type="HAMAP" id="MF_00076">
    <property type="entry name" value="HisB"/>
    <property type="match status" value="1"/>
</dbReference>
<protein>
    <recommendedName>
        <fullName evidence="2">Imidazoleglycerol-phosphate dehydratase</fullName>
    </recommendedName>
</protein>
<reference evidence="6" key="1">
    <citation type="submission" date="2014-06" db="EMBL/GenBank/DDBJ databases">
        <title>Key roles for freshwater Actinobacteria revealed by deep metagenomic sequencing.</title>
        <authorList>
            <person name="Ghai R."/>
            <person name="Mizuno C.M."/>
            <person name="Picazo A."/>
            <person name="Camacho A."/>
            <person name="Rodriguez-Valera F."/>
        </authorList>
    </citation>
    <scope>NUCLEOTIDE SEQUENCE</scope>
</reference>
<dbReference type="InterPro" id="IPR038494">
    <property type="entry name" value="IGPD_sf"/>
</dbReference>
<evidence type="ECO:0000256" key="4">
    <source>
        <dbReference type="ARBA" id="ARBA00023102"/>
    </source>
</evidence>
<accession>A0A094SCF6</accession>
<evidence type="ECO:0000256" key="5">
    <source>
        <dbReference type="ARBA" id="ARBA00023239"/>
    </source>
</evidence>
<keyword evidence="3" id="KW-0028">Amino-acid biosynthesis</keyword>
<proteinExistence type="inferred from homology"/>
<dbReference type="Gene3D" id="3.30.230.40">
    <property type="entry name" value="Imidazole glycerol phosphate dehydratase, domain 1"/>
    <property type="match status" value="2"/>
</dbReference>
<comment type="caution">
    <text evidence="6">The sequence shown here is derived from an EMBL/GenBank/DDBJ whole genome shotgun (WGS) entry which is preliminary data.</text>
</comment>
<dbReference type="NCBIfam" id="NF002111">
    <property type="entry name" value="PRK00951.2-1"/>
    <property type="match status" value="1"/>
</dbReference>